<evidence type="ECO:0000256" key="1">
    <source>
        <dbReference type="SAM" id="MobiDB-lite"/>
    </source>
</evidence>
<dbReference type="EMBL" id="ML769677">
    <property type="protein sequence ID" value="KAE9389927.1"/>
    <property type="molecule type" value="Genomic_DNA"/>
</dbReference>
<sequence length="122" mass="13652">MFNMFTDEIGKTIGKHQVVPCPSIGRYKSLEEPKAPRPHYLLPHRHRSPSKSHLYPLQKIEQGVETVEDKCNNNANFLVDSNIDAVVYKGKSLPLRTVKCECSPANEASSIIHVHAGATWDS</sequence>
<gene>
    <name evidence="2" type="ORF">BT96DRAFT_1024838</name>
</gene>
<name>A0A6A4GY28_9AGAR</name>
<organism evidence="2 3">
    <name type="scientific">Gymnopus androsaceus JB14</name>
    <dbReference type="NCBI Taxonomy" id="1447944"/>
    <lineage>
        <taxon>Eukaryota</taxon>
        <taxon>Fungi</taxon>
        <taxon>Dikarya</taxon>
        <taxon>Basidiomycota</taxon>
        <taxon>Agaricomycotina</taxon>
        <taxon>Agaricomycetes</taxon>
        <taxon>Agaricomycetidae</taxon>
        <taxon>Agaricales</taxon>
        <taxon>Marasmiineae</taxon>
        <taxon>Omphalotaceae</taxon>
        <taxon>Gymnopus</taxon>
    </lineage>
</organism>
<proteinExistence type="predicted"/>
<dbReference type="Proteomes" id="UP000799118">
    <property type="component" value="Unassembled WGS sequence"/>
</dbReference>
<feature type="region of interest" description="Disordered" evidence="1">
    <location>
        <begin position="35"/>
        <end position="54"/>
    </location>
</feature>
<reference evidence="2" key="1">
    <citation type="journal article" date="2019" name="Environ. Microbiol.">
        <title>Fungal ecological strategies reflected in gene transcription - a case study of two litter decomposers.</title>
        <authorList>
            <person name="Barbi F."/>
            <person name="Kohler A."/>
            <person name="Barry K."/>
            <person name="Baskaran P."/>
            <person name="Daum C."/>
            <person name="Fauchery L."/>
            <person name="Ihrmark K."/>
            <person name="Kuo A."/>
            <person name="LaButti K."/>
            <person name="Lipzen A."/>
            <person name="Morin E."/>
            <person name="Grigoriev I.V."/>
            <person name="Henrissat B."/>
            <person name="Lindahl B."/>
            <person name="Martin F."/>
        </authorList>
    </citation>
    <scope>NUCLEOTIDE SEQUENCE</scope>
    <source>
        <strain evidence="2">JB14</strain>
    </source>
</reference>
<evidence type="ECO:0000313" key="3">
    <source>
        <dbReference type="Proteomes" id="UP000799118"/>
    </source>
</evidence>
<keyword evidence="3" id="KW-1185">Reference proteome</keyword>
<protein>
    <submittedName>
        <fullName evidence="2">Uncharacterized protein</fullName>
    </submittedName>
</protein>
<evidence type="ECO:0000313" key="2">
    <source>
        <dbReference type="EMBL" id="KAE9389927.1"/>
    </source>
</evidence>
<accession>A0A6A4GY28</accession>
<dbReference type="AlphaFoldDB" id="A0A6A4GY28"/>